<dbReference type="GO" id="GO:0032259">
    <property type="term" value="P:methylation"/>
    <property type="evidence" value="ECO:0007669"/>
    <property type="project" value="UniProtKB-KW"/>
</dbReference>
<evidence type="ECO:0000313" key="1">
    <source>
        <dbReference type="EMBL" id="QGM46406.1"/>
    </source>
</evidence>
<keyword evidence="2" id="KW-1185">Reference proteome</keyword>
<proteinExistence type="predicted"/>
<dbReference type="RefSeq" id="WP_136496650.1">
    <property type="nucleotide sequence ID" value="NZ_CP046052.1"/>
</dbReference>
<dbReference type="KEGG" id="mhey:H2LOC_012260"/>
<accession>A0A6B8KDS1</accession>
<name>A0A6B8KDS1_9HYPH</name>
<keyword evidence="1" id="KW-0489">Methyltransferase</keyword>
<reference evidence="1 2" key="1">
    <citation type="submission" date="2019-11" db="EMBL/GenBank/DDBJ databases">
        <title>The genome sequence of Methylocystis heyeri.</title>
        <authorList>
            <person name="Oshkin I.Y."/>
            <person name="Miroshnikov K."/>
            <person name="Dedysh S.N."/>
        </authorList>
    </citation>
    <scope>NUCLEOTIDE SEQUENCE [LARGE SCALE GENOMIC DNA]</scope>
    <source>
        <strain evidence="1 2">H2</strain>
    </source>
</reference>
<organism evidence="1 2">
    <name type="scientific">Methylocystis heyeri</name>
    <dbReference type="NCBI Taxonomy" id="391905"/>
    <lineage>
        <taxon>Bacteria</taxon>
        <taxon>Pseudomonadati</taxon>
        <taxon>Pseudomonadota</taxon>
        <taxon>Alphaproteobacteria</taxon>
        <taxon>Hyphomicrobiales</taxon>
        <taxon>Methylocystaceae</taxon>
        <taxon>Methylocystis</taxon>
    </lineage>
</organism>
<dbReference type="OrthoDB" id="7273451at2"/>
<dbReference type="GO" id="GO:0008168">
    <property type="term" value="F:methyltransferase activity"/>
    <property type="evidence" value="ECO:0007669"/>
    <property type="project" value="UniProtKB-KW"/>
</dbReference>
<dbReference type="Proteomes" id="UP000309061">
    <property type="component" value="Chromosome"/>
</dbReference>
<dbReference type="EMBL" id="CP046052">
    <property type="protein sequence ID" value="QGM46406.1"/>
    <property type="molecule type" value="Genomic_DNA"/>
</dbReference>
<gene>
    <name evidence="1" type="ORF">H2LOC_012260</name>
</gene>
<protein>
    <submittedName>
        <fullName evidence="1">SAM-dependent methyltransferase</fullName>
    </submittedName>
</protein>
<keyword evidence="1" id="KW-0808">Transferase</keyword>
<dbReference type="Gene3D" id="3.40.50.150">
    <property type="entry name" value="Vaccinia Virus protein VP39"/>
    <property type="match status" value="1"/>
</dbReference>
<sequence length="281" mass="30588">MSGFSAEWLALREAADHAARNRRLEALVEAAFATRPAVSILDLACGAGSNLRALALRLPYRQHWRLIDHDEALLAVARTALSDWADRVESFDPLIVHKADRRLEISFDLADLAVLGSGVFDASLDLVTTAAFIDLVSADWIEKFCDELARLGLPFYAALSYEGVEQWRPEHHADAAMLDAFLKHQMGDKGFGPAAGPRAATLLQQALARHGYVVACGASPWRLGRSEAGLIEALVEGSAQAVIETALVSGETVDDWRRVRRASTACEIHHVDIFAKAPQAV</sequence>
<dbReference type="AlphaFoldDB" id="A0A6B8KDS1"/>
<evidence type="ECO:0000313" key="2">
    <source>
        <dbReference type="Proteomes" id="UP000309061"/>
    </source>
</evidence>
<dbReference type="InterPro" id="IPR029063">
    <property type="entry name" value="SAM-dependent_MTases_sf"/>
</dbReference>
<dbReference type="SUPFAM" id="SSF53335">
    <property type="entry name" value="S-adenosyl-L-methionine-dependent methyltransferases"/>
    <property type="match status" value="1"/>
</dbReference>